<keyword evidence="3" id="KW-0378">Hydrolase</keyword>
<evidence type="ECO:0000313" key="9">
    <source>
        <dbReference type="Proteomes" id="UP000824112"/>
    </source>
</evidence>
<evidence type="ECO:0000256" key="1">
    <source>
        <dbReference type="ARBA" id="ARBA00022670"/>
    </source>
</evidence>
<comment type="similarity">
    <text evidence="6">Belongs to the UPF0758 family.</text>
</comment>
<evidence type="ECO:0000313" key="8">
    <source>
        <dbReference type="EMBL" id="HIU54475.1"/>
    </source>
</evidence>
<evidence type="ECO:0000256" key="6">
    <source>
        <dbReference type="RuleBase" id="RU003797"/>
    </source>
</evidence>
<keyword evidence="1" id="KW-0645">Protease</keyword>
<reference evidence="8" key="1">
    <citation type="submission" date="2020-10" db="EMBL/GenBank/DDBJ databases">
        <authorList>
            <person name="Gilroy R."/>
        </authorList>
    </citation>
    <scope>NUCLEOTIDE SEQUENCE</scope>
    <source>
        <strain evidence="8">CHK158-818</strain>
    </source>
</reference>
<dbReference type="AlphaFoldDB" id="A0A9D1M618"/>
<feature type="domain" description="MPN" evidence="7">
    <location>
        <begin position="110"/>
        <end position="232"/>
    </location>
</feature>
<dbReference type="Pfam" id="PF20582">
    <property type="entry name" value="UPF0758_N"/>
    <property type="match status" value="1"/>
</dbReference>
<dbReference type="GO" id="GO:0046872">
    <property type="term" value="F:metal ion binding"/>
    <property type="evidence" value="ECO:0007669"/>
    <property type="project" value="UniProtKB-KW"/>
</dbReference>
<protein>
    <submittedName>
        <fullName evidence="8">DNA repair protein RadC</fullName>
    </submittedName>
</protein>
<keyword evidence="2" id="KW-0479">Metal-binding</keyword>
<evidence type="ECO:0000256" key="3">
    <source>
        <dbReference type="ARBA" id="ARBA00022801"/>
    </source>
</evidence>
<dbReference type="Pfam" id="PF04002">
    <property type="entry name" value="RadC"/>
    <property type="match status" value="1"/>
</dbReference>
<evidence type="ECO:0000259" key="7">
    <source>
        <dbReference type="PROSITE" id="PS50249"/>
    </source>
</evidence>
<evidence type="ECO:0000256" key="2">
    <source>
        <dbReference type="ARBA" id="ARBA00022723"/>
    </source>
</evidence>
<dbReference type="PROSITE" id="PS01302">
    <property type="entry name" value="UPF0758"/>
    <property type="match status" value="1"/>
</dbReference>
<sequence>MVKQKLTITELALEDRPREKMLSQGIRALSTAELIAILIGSGNRNETAVELSQRILNSADNDLNRLGKYSVSDFISMFYGIGEAKAISIIAALELGRRRKEEGSSEDRPRVVCSNDIFRIFYPLLVDLPYEEFWILLLNTQNRVINKLRISQGGVSATYVDVRLILKPAIEQLASGIVLCHNHPSGSLNPSGEDDRLTERLRYSSELMGIKMLDHLIVCEHAYYSYVDEGKL</sequence>
<reference evidence="8" key="2">
    <citation type="journal article" date="2021" name="PeerJ">
        <title>Extensive microbial diversity within the chicken gut microbiome revealed by metagenomics and culture.</title>
        <authorList>
            <person name="Gilroy R."/>
            <person name="Ravi A."/>
            <person name="Getino M."/>
            <person name="Pursley I."/>
            <person name="Horton D.L."/>
            <person name="Alikhan N.F."/>
            <person name="Baker D."/>
            <person name="Gharbi K."/>
            <person name="Hall N."/>
            <person name="Watson M."/>
            <person name="Adriaenssens E.M."/>
            <person name="Foster-Nyarko E."/>
            <person name="Jarju S."/>
            <person name="Secka A."/>
            <person name="Antonio M."/>
            <person name="Oren A."/>
            <person name="Chaudhuri R.R."/>
            <person name="La Ragione R."/>
            <person name="Hildebrand F."/>
            <person name="Pallen M.J."/>
        </authorList>
    </citation>
    <scope>NUCLEOTIDE SEQUENCE</scope>
    <source>
        <strain evidence="8">CHK158-818</strain>
    </source>
</reference>
<dbReference type="Proteomes" id="UP000824112">
    <property type="component" value="Unassembled WGS sequence"/>
</dbReference>
<dbReference type="PANTHER" id="PTHR30471">
    <property type="entry name" value="DNA REPAIR PROTEIN RADC"/>
    <property type="match status" value="1"/>
</dbReference>
<keyword evidence="4" id="KW-0862">Zinc</keyword>
<dbReference type="InterPro" id="IPR046778">
    <property type="entry name" value="UPF0758_N"/>
</dbReference>
<keyword evidence="5" id="KW-0482">Metalloprotease</keyword>
<accession>A0A9D1M618</accession>
<dbReference type="GO" id="GO:0006508">
    <property type="term" value="P:proteolysis"/>
    <property type="evidence" value="ECO:0007669"/>
    <property type="project" value="UniProtKB-KW"/>
</dbReference>
<evidence type="ECO:0000256" key="4">
    <source>
        <dbReference type="ARBA" id="ARBA00022833"/>
    </source>
</evidence>
<dbReference type="InterPro" id="IPR020891">
    <property type="entry name" value="UPF0758_CS"/>
</dbReference>
<dbReference type="InterPro" id="IPR001405">
    <property type="entry name" value="UPF0758"/>
</dbReference>
<name>A0A9D1M618_9BACT</name>
<dbReference type="PROSITE" id="PS50249">
    <property type="entry name" value="MPN"/>
    <property type="match status" value="1"/>
</dbReference>
<dbReference type="PANTHER" id="PTHR30471:SF3">
    <property type="entry name" value="UPF0758 PROTEIN YEES-RELATED"/>
    <property type="match status" value="1"/>
</dbReference>
<dbReference type="InterPro" id="IPR025657">
    <property type="entry name" value="RadC_JAB"/>
</dbReference>
<dbReference type="InterPro" id="IPR037518">
    <property type="entry name" value="MPN"/>
</dbReference>
<dbReference type="CDD" id="cd08071">
    <property type="entry name" value="MPN_DUF2466"/>
    <property type="match status" value="1"/>
</dbReference>
<dbReference type="Gene3D" id="3.40.140.10">
    <property type="entry name" value="Cytidine Deaminase, domain 2"/>
    <property type="match status" value="1"/>
</dbReference>
<proteinExistence type="inferred from homology"/>
<dbReference type="NCBIfam" id="NF000642">
    <property type="entry name" value="PRK00024.1"/>
    <property type="match status" value="1"/>
</dbReference>
<gene>
    <name evidence="8" type="primary">radC</name>
    <name evidence="8" type="ORF">IAB03_01555</name>
</gene>
<evidence type="ECO:0000256" key="5">
    <source>
        <dbReference type="ARBA" id="ARBA00023049"/>
    </source>
</evidence>
<dbReference type="EMBL" id="DVNA01000036">
    <property type="protein sequence ID" value="HIU54475.1"/>
    <property type="molecule type" value="Genomic_DNA"/>
</dbReference>
<comment type="caution">
    <text evidence="8">The sequence shown here is derived from an EMBL/GenBank/DDBJ whole genome shotgun (WGS) entry which is preliminary data.</text>
</comment>
<dbReference type="GO" id="GO:0008237">
    <property type="term" value="F:metallopeptidase activity"/>
    <property type="evidence" value="ECO:0007669"/>
    <property type="project" value="UniProtKB-KW"/>
</dbReference>
<dbReference type="NCBIfam" id="TIGR00608">
    <property type="entry name" value="radc"/>
    <property type="match status" value="1"/>
</dbReference>
<organism evidence="8 9">
    <name type="scientific">Candidatus Gallibacteroides avistercoris</name>
    <dbReference type="NCBI Taxonomy" id="2840833"/>
    <lineage>
        <taxon>Bacteria</taxon>
        <taxon>Pseudomonadati</taxon>
        <taxon>Bacteroidota</taxon>
        <taxon>Bacteroidia</taxon>
        <taxon>Bacteroidales</taxon>
        <taxon>Bacteroidaceae</taxon>
        <taxon>Bacteroidaceae incertae sedis</taxon>
        <taxon>Candidatus Gallibacteroides</taxon>
    </lineage>
</organism>